<dbReference type="GO" id="GO:0000981">
    <property type="term" value="F:DNA-binding transcription factor activity, RNA polymerase II-specific"/>
    <property type="evidence" value="ECO:0007669"/>
    <property type="project" value="TreeGrafter"/>
</dbReference>
<keyword evidence="3 5" id="KW-0863">Zinc-finger</keyword>
<reference evidence="8 9" key="1">
    <citation type="journal article" date="2018" name="Gigascience">
        <title>Genomes of trombidid mites reveal novel predicted allergens and laterally-transferred genes associated with secondary metabolism.</title>
        <authorList>
            <person name="Dong X."/>
            <person name="Chaisiri K."/>
            <person name="Xia D."/>
            <person name="Armstrong S.D."/>
            <person name="Fang Y."/>
            <person name="Donnelly M.J."/>
            <person name="Kadowaki T."/>
            <person name="McGarry J.W."/>
            <person name="Darby A.C."/>
            <person name="Makepeace B.L."/>
        </authorList>
    </citation>
    <scope>NUCLEOTIDE SEQUENCE [LARGE SCALE GENOMIC DNA]</scope>
    <source>
        <strain evidence="8">UoL-UT</strain>
    </source>
</reference>
<name>A0A443SUN4_9ACAR</name>
<feature type="compositionally biased region" description="Low complexity" evidence="6">
    <location>
        <begin position="475"/>
        <end position="517"/>
    </location>
</feature>
<keyword evidence="4" id="KW-0862">Zinc</keyword>
<evidence type="ECO:0000313" key="8">
    <source>
        <dbReference type="EMBL" id="RWS31223.1"/>
    </source>
</evidence>
<dbReference type="SMART" id="SM00355">
    <property type="entry name" value="ZnF_C2H2"/>
    <property type="match status" value="1"/>
</dbReference>
<feature type="domain" description="C2H2-type" evidence="7">
    <location>
        <begin position="205"/>
        <end position="232"/>
    </location>
</feature>
<dbReference type="GO" id="GO:0000977">
    <property type="term" value="F:RNA polymerase II transcription regulatory region sequence-specific DNA binding"/>
    <property type="evidence" value="ECO:0007669"/>
    <property type="project" value="TreeGrafter"/>
</dbReference>
<feature type="region of interest" description="Disordered" evidence="6">
    <location>
        <begin position="475"/>
        <end position="544"/>
    </location>
</feature>
<dbReference type="InterPro" id="IPR050717">
    <property type="entry name" value="C2H2-ZF_Transcription_Reg"/>
</dbReference>
<evidence type="ECO:0000259" key="7">
    <source>
        <dbReference type="PROSITE" id="PS50157"/>
    </source>
</evidence>
<gene>
    <name evidence="8" type="ORF">B4U80_05745</name>
</gene>
<dbReference type="InterPro" id="IPR036236">
    <property type="entry name" value="Znf_C2H2_sf"/>
</dbReference>
<dbReference type="VEuPathDB" id="VectorBase:LDEU000818"/>
<dbReference type="PROSITE" id="PS00028">
    <property type="entry name" value="ZINC_FINGER_C2H2_1"/>
    <property type="match status" value="1"/>
</dbReference>
<dbReference type="GO" id="GO:0005634">
    <property type="term" value="C:nucleus"/>
    <property type="evidence" value="ECO:0007669"/>
    <property type="project" value="TreeGrafter"/>
</dbReference>
<feature type="compositionally biased region" description="Low complexity" evidence="6">
    <location>
        <begin position="184"/>
        <end position="194"/>
    </location>
</feature>
<dbReference type="FunFam" id="3.30.160.60:FF:000303">
    <property type="entry name" value="Zinc finger protein 41"/>
    <property type="match status" value="1"/>
</dbReference>
<protein>
    <submittedName>
        <fullName evidence="8">Zinc finger protein 418-like protein</fullName>
    </submittedName>
</protein>
<evidence type="ECO:0000256" key="3">
    <source>
        <dbReference type="ARBA" id="ARBA00022771"/>
    </source>
</evidence>
<proteinExistence type="predicted"/>
<feature type="compositionally biased region" description="Polar residues" evidence="6">
    <location>
        <begin position="518"/>
        <end position="544"/>
    </location>
</feature>
<dbReference type="PANTHER" id="PTHR14196:SF12">
    <property type="entry name" value="ZINC FINGER PROTEIN 208-LIKE"/>
    <property type="match status" value="1"/>
</dbReference>
<feature type="compositionally biased region" description="Low complexity" evidence="6">
    <location>
        <begin position="373"/>
        <end position="389"/>
    </location>
</feature>
<dbReference type="Proteomes" id="UP000288716">
    <property type="component" value="Unassembled WGS sequence"/>
</dbReference>
<evidence type="ECO:0000313" key="9">
    <source>
        <dbReference type="Proteomes" id="UP000288716"/>
    </source>
</evidence>
<feature type="region of interest" description="Disordered" evidence="6">
    <location>
        <begin position="371"/>
        <end position="402"/>
    </location>
</feature>
<keyword evidence="1" id="KW-0479">Metal-binding</keyword>
<organism evidence="8 9">
    <name type="scientific">Leptotrombidium deliense</name>
    <dbReference type="NCBI Taxonomy" id="299467"/>
    <lineage>
        <taxon>Eukaryota</taxon>
        <taxon>Metazoa</taxon>
        <taxon>Ecdysozoa</taxon>
        <taxon>Arthropoda</taxon>
        <taxon>Chelicerata</taxon>
        <taxon>Arachnida</taxon>
        <taxon>Acari</taxon>
        <taxon>Acariformes</taxon>
        <taxon>Trombidiformes</taxon>
        <taxon>Prostigmata</taxon>
        <taxon>Anystina</taxon>
        <taxon>Parasitengona</taxon>
        <taxon>Trombiculoidea</taxon>
        <taxon>Trombiculidae</taxon>
        <taxon>Leptotrombidium</taxon>
    </lineage>
</organism>
<dbReference type="GO" id="GO:0008270">
    <property type="term" value="F:zinc ion binding"/>
    <property type="evidence" value="ECO:0007669"/>
    <property type="project" value="UniProtKB-KW"/>
</dbReference>
<evidence type="ECO:0000256" key="2">
    <source>
        <dbReference type="ARBA" id="ARBA00022737"/>
    </source>
</evidence>
<dbReference type="PANTHER" id="PTHR14196">
    <property type="entry name" value="ODD-SKIPPED - RELATED"/>
    <property type="match status" value="1"/>
</dbReference>
<dbReference type="EMBL" id="NCKV01000232">
    <property type="protein sequence ID" value="RWS31223.1"/>
    <property type="molecule type" value="Genomic_DNA"/>
</dbReference>
<dbReference type="OrthoDB" id="6077919at2759"/>
<keyword evidence="2" id="KW-0677">Repeat</keyword>
<feature type="compositionally biased region" description="Low complexity" evidence="6">
    <location>
        <begin position="329"/>
        <end position="343"/>
    </location>
</feature>
<feature type="compositionally biased region" description="Basic and acidic residues" evidence="6">
    <location>
        <begin position="291"/>
        <end position="302"/>
    </location>
</feature>
<feature type="region of interest" description="Disordered" evidence="6">
    <location>
        <begin position="261"/>
        <end position="356"/>
    </location>
</feature>
<dbReference type="Gene3D" id="3.30.160.60">
    <property type="entry name" value="Classic Zinc Finger"/>
    <property type="match status" value="1"/>
</dbReference>
<dbReference type="AlphaFoldDB" id="A0A443SUN4"/>
<accession>A0A443SUN4</accession>
<comment type="caution">
    <text evidence="8">The sequence shown here is derived from an EMBL/GenBank/DDBJ whole genome shotgun (WGS) entry which is preliminary data.</text>
</comment>
<evidence type="ECO:0000256" key="6">
    <source>
        <dbReference type="SAM" id="MobiDB-lite"/>
    </source>
</evidence>
<dbReference type="STRING" id="299467.A0A443SUN4"/>
<feature type="compositionally biased region" description="Low complexity" evidence="6">
    <location>
        <begin position="153"/>
        <end position="176"/>
    </location>
</feature>
<dbReference type="SUPFAM" id="SSF57667">
    <property type="entry name" value="beta-beta-alpha zinc fingers"/>
    <property type="match status" value="1"/>
</dbReference>
<feature type="region of interest" description="Disordered" evidence="6">
    <location>
        <begin position="153"/>
        <end position="200"/>
    </location>
</feature>
<evidence type="ECO:0000256" key="4">
    <source>
        <dbReference type="ARBA" id="ARBA00022833"/>
    </source>
</evidence>
<dbReference type="InterPro" id="IPR013087">
    <property type="entry name" value="Znf_C2H2_type"/>
</dbReference>
<feature type="compositionally biased region" description="Polar residues" evidence="6">
    <location>
        <begin position="265"/>
        <end position="289"/>
    </location>
</feature>
<dbReference type="PROSITE" id="PS50157">
    <property type="entry name" value="ZINC_FINGER_C2H2_2"/>
    <property type="match status" value="1"/>
</dbReference>
<sequence length="544" mass="58398">MNMQNGTFPWVSPPSLGSQKGPWPGYQASLTDLFLKKNTLHQFGTGISQLAAASSYLEKMSTLGSSSGVPGSSANSDLVLNHPSQHQLHNNSSQKCPHPDSKDKPYPCEICIQQYSNFCASGPVKNSDGISTTCSSRMASTESILDHKSHLHGASSHLAHSHLPPSSGLPLLSHQPPLHHPRRTSSNGSGSSTGTRHRNTSNKQFLCPVCHRCFTQKGNLKTHMMIHTGEKPYACQGNLKTHMQRHTGQLPARRYGTTKRLSGANRHSQVHSSSTTSAIFSLPTNTLSEPSPRESRHLKSTDDESASPVEHSILGAPPSAHNHPQSNQMASPPAAAMTSPDDALSPAHTPLKLHHNPRETSAPVLETLHSPTQQQQLQQQQQLHHLQQQSHRSPASSPIAMSFGPCSTASRAFYSAPTTPMPLAAHASTWLTATPNMTSNKNRPIASPYDNFSLSSYGGFPHGQHTGMSLSRLSLLTSPPAHSGANSAASNSDGDQAKHSQSQSQQASETSTSNAAQHQGNQSSSGHHQYPQSNPNPDFSQLLD</sequence>
<keyword evidence="9" id="KW-1185">Reference proteome</keyword>
<evidence type="ECO:0000256" key="5">
    <source>
        <dbReference type="PROSITE-ProRule" id="PRU00042"/>
    </source>
</evidence>
<evidence type="ECO:0000256" key="1">
    <source>
        <dbReference type="ARBA" id="ARBA00022723"/>
    </source>
</evidence>